<dbReference type="SMART" id="SM00116">
    <property type="entry name" value="CBS"/>
    <property type="match status" value="2"/>
</dbReference>
<dbReference type="GO" id="GO:0016887">
    <property type="term" value="F:ATP hydrolysis activity"/>
    <property type="evidence" value="ECO:0007669"/>
    <property type="project" value="InterPro"/>
</dbReference>
<dbReference type="SUPFAM" id="SSF52540">
    <property type="entry name" value="P-loop containing nucleoside triphosphate hydrolases"/>
    <property type="match status" value="1"/>
</dbReference>
<dbReference type="PANTHER" id="PTHR43117:SF4">
    <property type="entry name" value="OSMOPROTECTANT IMPORT ATP-BINDING PROTEIN OSMV"/>
    <property type="match status" value="1"/>
</dbReference>
<dbReference type="InterPro" id="IPR003593">
    <property type="entry name" value="AAA+_ATPase"/>
</dbReference>
<protein>
    <submittedName>
        <fullName evidence="9">Glycine betaine/L-proline ABC transporter, ATPase subunit</fullName>
    </submittedName>
</protein>
<dbReference type="AlphaFoldDB" id="D1AHZ1"/>
<proteinExistence type="inferred from homology"/>
<dbReference type="eggNOG" id="COG1125">
    <property type="taxonomic scope" value="Bacteria"/>
</dbReference>
<dbReference type="PROSITE" id="PS00211">
    <property type="entry name" value="ABC_TRANSPORTER_1"/>
    <property type="match status" value="1"/>
</dbReference>
<dbReference type="InterPro" id="IPR027417">
    <property type="entry name" value="P-loop_NTPase"/>
</dbReference>
<sequence>MIKFQNINKSFRNQKVLNNINLNINSGELTVLIGPSGCGKTTTLKMINRLIHPTSGHIFINDENIEKKDIIKLRRKIGYVIQQTGLFPHMTVKENIEIIPRLEHVKSDEISKKTVELMKMIDLDPDEYLYRFPAQLSGGQMQRVGVARAFAYDPDIILMDEPFSALDPISRNQLQQELIALQEKMKKTIVFVTHDMDEAVKIADRICIMNNGEIVQADTPENILKEPINEFVSNFVGKNRIWTVPDLIRAKDIMIKNPVTAGSDEPLCNCIEKMRKSKVDSIFIVDSNDKLEGLITIRTLNDVHSHNVKASEVMNKSLFTIYEDYSIINLLQLIIDNNLSAIPVVDRRQRLKGLITPGTLVTSLGMQYLDNENEKAGDNNELS</sequence>
<evidence type="ECO:0000259" key="7">
    <source>
        <dbReference type="PROSITE" id="PS50893"/>
    </source>
</evidence>
<dbReference type="Gene3D" id="3.10.580.10">
    <property type="entry name" value="CBS-domain"/>
    <property type="match status" value="1"/>
</dbReference>
<reference evidence="9 10" key="2">
    <citation type="journal article" date="2010" name="Stand. Genomic Sci.">
        <title>Complete genome sequence of Sebaldella termitidis type strain (NCTC 11300).</title>
        <authorList>
            <person name="Harmon-Smith M."/>
            <person name="Celia L."/>
            <person name="Chertkov O."/>
            <person name="Lapidus A."/>
            <person name="Copeland A."/>
            <person name="Glavina Del Rio T."/>
            <person name="Nolan M."/>
            <person name="Lucas S."/>
            <person name="Tice H."/>
            <person name="Cheng J.F."/>
            <person name="Han C."/>
            <person name="Detter J.C."/>
            <person name="Bruce D."/>
            <person name="Goodwin L."/>
            <person name="Pitluck S."/>
            <person name="Pati A."/>
            <person name="Liolios K."/>
            <person name="Ivanova N."/>
            <person name="Mavromatis K."/>
            <person name="Mikhailova N."/>
            <person name="Chen A."/>
            <person name="Palaniappan K."/>
            <person name="Land M."/>
            <person name="Hauser L."/>
            <person name="Chang Y.J."/>
            <person name="Jeffries C.D."/>
            <person name="Brettin T."/>
            <person name="Goker M."/>
            <person name="Beck B."/>
            <person name="Bristow J."/>
            <person name="Eisen J.A."/>
            <person name="Markowitz V."/>
            <person name="Hugenholtz P."/>
            <person name="Kyrpides N.C."/>
            <person name="Klenk H.P."/>
            <person name="Chen F."/>
        </authorList>
    </citation>
    <scope>NUCLEOTIDE SEQUENCE [LARGE SCALE GENOMIC DNA]</scope>
    <source>
        <strain evidence="10">ATCC 33386 / NCTC 11300</strain>
    </source>
</reference>
<dbReference type="Pfam" id="PF00005">
    <property type="entry name" value="ABC_tran"/>
    <property type="match status" value="1"/>
</dbReference>
<feature type="domain" description="CBS" evidence="8">
    <location>
        <begin position="314"/>
        <end position="371"/>
    </location>
</feature>
<dbReference type="SMART" id="SM00382">
    <property type="entry name" value="AAA"/>
    <property type="match status" value="1"/>
</dbReference>
<dbReference type="STRING" id="526218.Sterm_1516"/>
<dbReference type="Pfam" id="PF00571">
    <property type="entry name" value="CBS"/>
    <property type="match status" value="2"/>
</dbReference>
<dbReference type="RefSeq" id="WP_012860971.1">
    <property type="nucleotide sequence ID" value="NC_013517.1"/>
</dbReference>
<keyword evidence="2" id="KW-0813">Transport</keyword>
<dbReference type="InterPro" id="IPR017871">
    <property type="entry name" value="ABC_transporter-like_CS"/>
</dbReference>
<dbReference type="GO" id="GO:0005524">
    <property type="term" value="F:ATP binding"/>
    <property type="evidence" value="ECO:0007669"/>
    <property type="project" value="UniProtKB-KW"/>
</dbReference>
<evidence type="ECO:0000256" key="3">
    <source>
        <dbReference type="ARBA" id="ARBA00022737"/>
    </source>
</evidence>
<gene>
    <name evidence="9" type="ordered locus">Sterm_1516</name>
</gene>
<comment type="similarity">
    <text evidence="1">Belongs to the ABC transporter superfamily.</text>
</comment>
<keyword evidence="6" id="KW-0129">CBS domain</keyword>
<evidence type="ECO:0000256" key="2">
    <source>
        <dbReference type="ARBA" id="ARBA00022448"/>
    </source>
</evidence>
<dbReference type="NCBIfam" id="TIGR01186">
    <property type="entry name" value="proV"/>
    <property type="match status" value="1"/>
</dbReference>
<organism evidence="9 10">
    <name type="scientific">Sebaldella termitidis (strain ATCC 33386 / NCTC 11300)</name>
    <dbReference type="NCBI Taxonomy" id="526218"/>
    <lineage>
        <taxon>Bacteria</taxon>
        <taxon>Fusobacteriati</taxon>
        <taxon>Fusobacteriota</taxon>
        <taxon>Fusobacteriia</taxon>
        <taxon>Fusobacteriales</taxon>
        <taxon>Leptotrichiaceae</taxon>
        <taxon>Sebaldella</taxon>
    </lineage>
</organism>
<feature type="domain" description="ABC transporter" evidence="7">
    <location>
        <begin position="2"/>
        <end position="236"/>
    </location>
</feature>
<evidence type="ECO:0000313" key="10">
    <source>
        <dbReference type="Proteomes" id="UP000000845"/>
    </source>
</evidence>
<dbReference type="eggNOG" id="COG0517">
    <property type="taxonomic scope" value="Bacteria"/>
</dbReference>
<evidence type="ECO:0000313" key="9">
    <source>
        <dbReference type="EMBL" id="ACZ08375.1"/>
    </source>
</evidence>
<feature type="domain" description="CBS" evidence="8">
    <location>
        <begin position="254"/>
        <end position="311"/>
    </location>
</feature>
<evidence type="ECO:0000256" key="4">
    <source>
        <dbReference type="ARBA" id="ARBA00022741"/>
    </source>
</evidence>
<dbReference type="FunFam" id="3.40.50.300:FF:000425">
    <property type="entry name" value="Probable ABC transporter, ATP-binding subunit"/>
    <property type="match status" value="1"/>
</dbReference>
<dbReference type="KEGG" id="str:Sterm_1516"/>
<reference evidence="10" key="1">
    <citation type="submission" date="2009-09" db="EMBL/GenBank/DDBJ databases">
        <title>The complete chromosome of Sebaldella termitidis ATCC 33386.</title>
        <authorList>
            <consortium name="US DOE Joint Genome Institute (JGI-PGF)"/>
            <person name="Lucas S."/>
            <person name="Copeland A."/>
            <person name="Lapidus A."/>
            <person name="Glavina del Rio T."/>
            <person name="Dalin E."/>
            <person name="Tice H."/>
            <person name="Bruce D."/>
            <person name="Goodwin L."/>
            <person name="Pitluck S."/>
            <person name="Kyrpides N."/>
            <person name="Mavromatis K."/>
            <person name="Ivanova N."/>
            <person name="Mikhailova N."/>
            <person name="Sims D."/>
            <person name="Meincke L."/>
            <person name="Brettin T."/>
            <person name="Detter J.C."/>
            <person name="Han C."/>
            <person name="Larimer F."/>
            <person name="Land M."/>
            <person name="Hauser L."/>
            <person name="Markowitz V."/>
            <person name="Cheng J.F."/>
            <person name="Hugenholtz P."/>
            <person name="Woyke T."/>
            <person name="Wu D."/>
            <person name="Eisen J.A."/>
        </authorList>
    </citation>
    <scope>NUCLEOTIDE SEQUENCE [LARGE SCALE GENOMIC DNA]</scope>
    <source>
        <strain evidence="10">ATCC 33386 / NCTC 11300</strain>
    </source>
</reference>
<dbReference type="InterPro" id="IPR046342">
    <property type="entry name" value="CBS_dom_sf"/>
</dbReference>
<keyword evidence="3" id="KW-0677">Repeat</keyword>
<dbReference type="HOGENOM" id="CLU_000604_2_2_0"/>
<dbReference type="InterPro" id="IPR003439">
    <property type="entry name" value="ABC_transporter-like_ATP-bd"/>
</dbReference>
<name>D1AHZ1_SEBTE</name>
<dbReference type="Proteomes" id="UP000000845">
    <property type="component" value="Chromosome"/>
</dbReference>
<dbReference type="PROSITE" id="PS51371">
    <property type="entry name" value="CBS"/>
    <property type="match status" value="2"/>
</dbReference>
<keyword evidence="5" id="KW-0067">ATP-binding</keyword>
<dbReference type="EMBL" id="CP001739">
    <property type="protein sequence ID" value="ACZ08375.1"/>
    <property type="molecule type" value="Genomic_DNA"/>
</dbReference>
<accession>D1AHZ1</accession>
<evidence type="ECO:0000259" key="8">
    <source>
        <dbReference type="PROSITE" id="PS51371"/>
    </source>
</evidence>
<dbReference type="InterPro" id="IPR000644">
    <property type="entry name" value="CBS_dom"/>
</dbReference>
<dbReference type="GO" id="GO:0016020">
    <property type="term" value="C:membrane"/>
    <property type="evidence" value="ECO:0007669"/>
    <property type="project" value="InterPro"/>
</dbReference>
<evidence type="ECO:0000256" key="1">
    <source>
        <dbReference type="ARBA" id="ARBA00005417"/>
    </source>
</evidence>
<dbReference type="InterPro" id="IPR005892">
    <property type="entry name" value="Gly-betaine_transp_ATP-bd"/>
</dbReference>
<keyword evidence="4" id="KW-0547">Nucleotide-binding</keyword>
<dbReference type="PROSITE" id="PS50893">
    <property type="entry name" value="ABC_TRANSPORTER_2"/>
    <property type="match status" value="1"/>
</dbReference>
<dbReference type="Gene3D" id="3.40.50.300">
    <property type="entry name" value="P-loop containing nucleotide triphosphate hydrolases"/>
    <property type="match status" value="1"/>
</dbReference>
<evidence type="ECO:0000256" key="6">
    <source>
        <dbReference type="PROSITE-ProRule" id="PRU00703"/>
    </source>
</evidence>
<dbReference type="SUPFAM" id="SSF54631">
    <property type="entry name" value="CBS-domain pair"/>
    <property type="match status" value="1"/>
</dbReference>
<keyword evidence="10" id="KW-1185">Reference proteome</keyword>
<evidence type="ECO:0000256" key="5">
    <source>
        <dbReference type="ARBA" id="ARBA00022840"/>
    </source>
</evidence>
<dbReference type="PANTHER" id="PTHR43117">
    <property type="entry name" value="OSMOPROTECTANT IMPORT ATP-BINDING PROTEIN OSMV"/>
    <property type="match status" value="1"/>
</dbReference>
<dbReference type="GO" id="GO:0031460">
    <property type="term" value="P:glycine betaine transport"/>
    <property type="evidence" value="ECO:0007669"/>
    <property type="project" value="InterPro"/>
</dbReference>